<reference evidence="1 2" key="1">
    <citation type="journal article" date="2015" name="Biotechnol. Biofuels">
        <title>Enhanced degradation of softwood versus hardwood by the white-rot fungus Pycnoporus coccineus.</title>
        <authorList>
            <person name="Couturier M."/>
            <person name="Navarro D."/>
            <person name="Chevret D."/>
            <person name="Henrissat B."/>
            <person name="Piumi F."/>
            <person name="Ruiz-Duenas F.J."/>
            <person name="Martinez A.T."/>
            <person name="Grigoriev I.V."/>
            <person name="Riley R."/>
            <person name="Lipzen A."/>
            <person name="Berrin J.G."/>
            <person name="Master E.R."/>
            <person name="Rosso M.N."/>
        </authorList>
    </citation>
    <scope>NUCLEOTIDE SEQUENCE [LARGE SCALE GENOMIC DNA]</scope>
    <source>
        <strain evidence="1 2">BRFM310</strain>
    </source>
</reference>
<protein>
    <submittedName>
        <fullName evidence="1">Uncharacterized protein</fullName>
    </submittedName>
</protein>
<organism evidence="1 2">
    <name type="scientific">Trametes coccinea (strain BRFM310)</name>
    <name type="common">Pycnoporus coccineus</name>
    <dbReference type="NCBI Taxonomy" id="1353009"/>
    <lineage>
        <taxon>Eukaryota</taxon>
        <taxon>Fungi</taxon>
        <taxon>Dikarya</taxon>
        <taxon>Basidiomycota</taxon>
        <taxon>Agaricomycotina</taxon>
        <taxon>Agaricomycetes</taxon>
        <taxon>Polyporales</taxon>
        <taxon>Polyporaceae</taxon>
        <taxon>Trametes</taxon>
    </lineage>
</organism>
<dbReference type="Proteomes" id="UP000193067">
    <property type="component" value="Unassembled WGS sequence"/>
</dbReference>
<evidence type="ECO:0000313" key="2">
    <source>
        <dbReference type="Proteomes" id="UP000193067"/>
    </source>
</evidence>
<dbReference type="EMBL" id="KZ084174">
    <property type="protein sequence ID" value="OSC96589.1"/>
    <property type="molecule type" value="Genomic_DNA"/>
</dbReference>
<keyword evidence="2" id="KW-1185">Reference proteome</keyword>
<gene>
    <name evidence="1" type="ORF">PYCCODRAFT_1266713</name>
</gene>
<evidence type="ECO:0000313" key="1">
    <source>
        <dbReference type="EMBL" id="OSC96589.1"/>
    </source>
</evidence>
<proteinExistence type="predicted"/>
<sequence>MIVLPGPRTATVQRAGSSCESDHRVTVAAISNYCCHSPLQDCSNRSSGVRRAGTTKLHISSHCVPSLGLLSKIARQDDQLDAVLSVAWTGCLMSICSIFVQSSRDDPPTPTPELASRRCQANTSDNKRWMLSRARERCSPSSPRTPTTWGVATYATLSPSLVSSPPFDMIERHVSVSSVTSSRPRS</sequence>
<accession>A0A1Y2I608</accession>
<dbReference type="AlphaFoldDB" id="A0A1Y2I608"/>
<name>A0A1Y2I608_TRAC3</name>